<dbReference type="AlphaFoldDB" id="A0A146L349"/>
<accession>A0A146L349</accession>
<reference evidence="1" key="1">
    <citation type="journal article" date="2016" name="Gigascience">
        <title>De novo construction of an expanded transcriptome assembly for the western tarnished plant bug, Lygus hesperus.</title>
        <authorList>
            <person name="Tassone E.E."/>
            <person name="Geib S.M."/>
            <person name="Hall B."/>
            <person name="Fabrick J.A."/>
            <person name="Brent C.S."/>
            <person name="Hull J.J."/>
        </authorList>
    </citation>
    <scope>NUCLEOTIDE SEQUENCE</scope>
</reference>
<protein>
    <submittedName>
        <fullName evidence="1">Uncharacterized protein</fullName>
    </submittedName>
</protein>
<organism evidence="1">
    <name type="scientific">Lygus hesperus</name>
    <name type="common">Western plant bug</name>
    <dbReference type="NCBI Taxonomy" id="30085"/>
    <lineage>
        <taxon>Eukaryota</taxon>
        <taxon>Metazoa</taxon>
        <taxon>Ecdysozoa</taxon>
        <taxon>Arthropoda</taxon>
        <taxon>Hexapoda</taxon>
        <taxon>Insecta</taxon>
        <taxon>Pterygota</taxon>
        <taxon>Neoptera</taxon>
        <taxon>Paraneoptera</taxon>
        <taxon>Hemiptera</taxon>
        <taxon>Heteroptera</taxon>
        <taxon>Panheteroptera</taxon>
        <taxon>Cimicomorpha</taxon>
        <taxon>Miridae</taxon>
        <taxon>Mirini</taxon>
        <taxon>Lygus</taxon>
    </lineage>
</organism>
<dbReference type="EMBL" id="GDHC01016903">
    <property type="protein sequence ID" value="JAQ01726.1"/>
    <property type="molecule type" value="Transcribed_RNA"/>
</dbReference>
<proteinExistence type="predicted"/>
<name>A0A146L349_LYGHE</name>
<sequence length="206" mass="22911">MFVSTLSALTPMPPTTFVVCSIESTYCTPLALFLDSYPTIDSTISICSTSYGSHRCTTDPVATISIHRSTTLSPQTCTQVLHLRSRTTMSSTAGRVACTTPIVFPIPLPYSFSTLYTLPTILHSFRFLSRILYTISTPAIAPTSPLFYFYSPTYVPFQHPFPTVHRTTRSTQTSQPPRSTLIFLYDFFTSMPCRDCVSPPSDLRTS</sequence>
<gene>
    <name evidence="1" type="ORF">g.36549</name>
</gene>
<evidence type="ECO:0000313" key="1">
    <source>
        <dbReference type="EMBL" id="JAQ01726.1"/>
    </source>
</evidence>